<dbReference type="RefSeq" id="WP_020914960.1">
    <property type="nucleotide sequence ID" value="NC_011566.1"/>
</dbReference>
<dbReference type="eggNOG" id="ENOG5032EX2">
    <property type="taxonomic scope" value="Bacteria"/>
</dbReference>
<evidence type="ECO:0000313" key="1">
    <source>
        <dbReference type="EMBL" id="ACJ31631.1"/>
    </source>
</evidence>
<dbReference type="OrthoDB" id="6270616at2"/>
<dbReference type="AlphaFoldDB" id="B8CVF5"/>
<name>B8CVF5_SHEPW</name>
<sequence length="59" mass="7232">MDSIISMDELTEFHEPLEVRLERYKACLYEFEKLKYTDTYIVQIREDIAKLERLIAQQY</sequence>
<dbReference type="Proteomes" id="UP000000753">
    <property type="component" value="Chromosome"/>
</dbReference>
<accession>B8CVF5</accession>
<organism evidence="1 2">
    <name type="scientific">Shewanella piezotolerans (strain WP3 / JCM 13877)</name>
    <dbReference type="NCBI Taxonomy" id="225849"/>
    <lineage>
        <taxon>Bacteria</taxon>
        <taxon>Pseudomonadati</taxon>
        <taxon>Pseudomonadota</taxon>
        <taxon>Gammaproteobacteria</taxon>
        <taxon>Alteromonadales</taxon>
        <taxon>Shewanellaceae</taxon>
        <taxon>Shewanella</taxon>
    </lineage>
</organism>
<keyword evidence="2" id="KW-1185">Reference proteome</keyword>
<dbReference type="KEGG" id="swp:swp_5017"/>
<reference evidence="1 2" key="1">
    <citation type="journal article" date="2008" name="PLoS ONE">
        <title>Environmental adaptation: genomic analysis of the piezotolerant and psychrotolerant deep-sea iron reducing bacterium Shewanella piezotolerans WP3.</title>
        <authorList>
            <person name="Wang F."/>
            <person name="Wang J."/>
            <person name="Jian H."/>
            <person name="Zhang B."/>
            <person name="Li S."/>
            <person name="Wang F."/>
            <person name="Zeng X."/>
            <person name="Gao L."/>
            <person name="Bartlett D.H."/>
            <person name="Yu J."/>
            <person name="Hu S."/>
            <person name="Xiao X."/>
        </authorList>
    </citation>
    <scope>NUCLEOTIDE SEQUENCE [LARGE SCALE GENOMIC DNA]</scope>
    <source>
        <strain evidence="2">WP3 / JCM 13877</strain>
    </source>
</reference>
<dbReference type="HOGENOM" id="CLU_2958213_0_0_6"/>
<proteinExistence type="predicted"/>
<dbReference type="EMBL" id="CP000472">
    <property type="protein sequence ID" value="ACJ31631.1"/>
    <property type="molecule type" value="Genomic_DNA"/>
</dbReference>
<evidence type="ECO:0000313" key="2">
    <source>
        <dbReference type="Proteomes" id="UP000000753"/>
    </source>
</evidence>
<protein>
    <submittedName>
        <fullName evidence="1">Uncharacterized protein</fullName>
    </submittedName>
</protein>
<gene>
    <name evidence="1" type="ordered locus">swp_5017</name>
</gene>